<dbReference type="AlphaFoldDB" id="A0A1E3LQQ4"/>
<dbReference type="OrthoDB" id="9788332at2"/>
<keyword evidence="2" id="KW-1185">Reference proteome</keyword>
<dbReference type="Proteomes" id="UP000094487">
    <property type="component" value="Unassembled WGS sequence"/>
</dbReference>
<evidence type="ECO:0008006" key="3">
    <source>
        <dbReference type="Google" id="ProtNLM"/>
    </source>
</evidence>
<sequence length="140" mass="15109">MLPLGVLPLGVLLLGASPIASLELDIVNLRSAKGVLQICLTARPESFPDCKDDPRAVSRTVKATAPRVQFEGLTPGNYAAAIIHDENGNKKLDTLMGIPREGFGFSRNPVIRFGPPKFDAARFPVDGAANPQQVKMRYLL</sequence>
<dbReference type="EMBL" id="MDDS01000086">
    <property type="protein sequence ID" value="ODP36014.1"/>
    <property type="molecule type" value="Genomic_DNA"/>
</dbReference>
<organism evidence="1 2">
    <name type="scientific">Sphingomonas turrisvirgatae</name>
    <dbReference type="NCBI Taxonomy" id="1888892"/>
    <lineage>
        <taxon>Bacteria</taxon>
        <taxon>Pseudomonadati</taxon>
        <taxon>Pseudomonadota</taxon>
        <taxon>Alphaproteobacteria</taxon>
        <taxon>Sphingomonadales</taxon>
        <taxon>Sphingomonadaceae</taxon>
        <taxon>Sphingomonas</taxon>
    </lineage>
</organism>
<evidence type="ECO:0000313" key="1">
    <source>
        <dbReference type="EMBL" id="ODP36014.1"/>
    </source>
</evidence>
<proteinExistence type="predicted"/>
<accession>A0A1E3LQQ4</accession>
<dbReference type="STRING" id="1888892.BFL28_07985"/>
<reference evidence="1 2" key="1">
    <citation type="submission" date="2016-08" db="EMBL/GenBank/DDBJ databases">
        <title>Draft genome of the agarase producing Sphingomonas sp. MCT13.</title>
        <authorList>
            <person name="D'Andrea M.M."/>
            <person name="Rossolini G.M."/>
            <person name="Thaller M.C."/>
        </authorList>
    </citation>
    <scope>NUCLEOTIDE SEQUENCE [LARGE SCALE GENOMIC DNA]</scope>
    <source>
        <strain evidence="1 2">MCT13</strain>
    </source>
</reference>
<gene>
    <name evidence="1" type="ORF">BFL28_07985</name>
</gene>
<dbReference type="Pfam" id="PF09912">
    <property type="entry name" value="DUF2141"/>
    <property type="match status" value="1"/>
</dbReference>
<dbReference type="InterPro" id="IPR018673">
    <property type="entry name" value="DUF2141"/>
</dbReference>
<protein>
    <recommendedName>
        <fullName evidence="3">DUF2141 domain-containing protein</fullName>
    </recommendedName>
</protein>
<comment type="caution">
    <text evidence="1">The sequence shown here is derived from an EMBL/GenBank/DDBJ whole genome shotgun (WGS) entry which is preliminary data.</text>
</comment>
<name>A0A1E3LQQ4_9SPHN</name>
<evidence type="ECO:0000313" key="2">
    <source>
        <dbReference type="Proteomes" id="UP000094487"/>
    </source>
</evidence>